<dbReference type="Gene3D" id="1.10.3260.10">
    <property type="entry name" value="DNA ligase, ATP-dependent, N-terminal domain"/>
    <property type="match status" value="1"/>
</dbReference>
<evidence type="ECO:0000313" key="8">
    <source>
        <dbReference type="EMBL" id="TEB21816.1"/>
    </source>
</evidence>
<evidence type="ECO:0000256" key="3">
    <source>
        <dbReference type="ARBA" id="ARBA00022741"/>
    </source>
</evidence>
<evidence type="ECO:0000256" key="1">
    <source>
        <dbReference type="ARBA" id="ARBA00007572"/>
    </source>
</evidence>
<dbReference type="Gene3D" id="2.40.50.140">
    <property type="entry name" value="Nucleic acid-binding proteins"/>
    <property type="match status" value="1"/>
</dbReference>
<evidence type="ECO:0000313" key="9">
    <source>
        <dbReference type="Proteomes" id="UP000298030"/>
    </source>
</evidence>
<dbReference type="GO" id="GO:0003910">
    <property type="term" value="F:DNA ligase (ATP) activity"/>
    <property type="evidence" value="ECO:0007669"/>
    <property type="project" value="InterPro"/>
</dbReference>
<feature type="domain" description="ATP-dependent DNA ligase family profile" evidence="7">
    <location>
        <begin position="391"/>
        <end position="534"/>
    </location>
</feature>
<evidence type="ECO:0000259" key="7">
    <source>
        <dbReference type="PROSITE" id="PS50160"/>
    </source>
</evidence>
<keyword evidence="5" id="KW-0539">Nucleus</keyword>
<dbReference type="Gene3D" id="3.30.470.30">
    <property type="entry name" value="DNA ligase/mRNA capping enzyme"/>
    <property type="match status" value="1"/>
</dbReference>
<dbReference type="AlphaFoldDB" id="A0A4Y7SIW6"/>
<dbReference type="GO" id="GO:0032807">
    <property type="term" value="C:DNA ligase IV complex"/>
    <property type="evidence" value="ECO:0007669"/>
    <property type="project" value="TreeGrafter"/>
</dbReference>
<dbReference type="InterPro" id="IPR016059">
    <property type="entry name" value="DNA_ligase_ATP-dep_CS"/>
</dbReference>
<dbReference type="OrthoDB" id="7482721at2759"/>
<dbReference type="InterPro" id="IPR012340">
    <property type="entry name" value="NA-bd_OB-fold"/>
</dbReference>
<protein>
    <recommendedName>
        <fullName evidence="7">ATP-dependent DNA ligase family profile domain-containing protein</fullName>
    </recommendedName>
</protein>
<dbReference type="PROSITE" id="PS00697">
    <property type="entry name" value="DNA_LIGASE_A1"/>
    <property type="match status" value="1"/>
</dbReference>
<reference evidence="8 9" key="1">
    <citation type="journal article" date="2019" name="Nat. Ecol. Evol.">
        <title>Megaphylogeny resolves global patterns of mushroom evolution.</title>
        <authorList>
            <person name="Varga T."/>
            <person name="Krizsan K."/>
            <person name="Foldi C."/>
            <person name="Dima B."/>
            <person name="Sanchez-Garcia M."/>
            <person name="Sanchez-Ramirez S."/>
            <person name="Szollosi G.J."/>
            <person name="Szarkandi J.G."/>
            <person name="Papp V."/>
            <person name="Albert L."/>
            <person name="Andreopoulos W."/>
            <person name="Angelini C."/>
            <person name="Antonin V."/>
            <person name="Barry K.W."/>
            <person name="Bougher N.L."/>
            <person name="Buchanan P."/>
            <person name="Buyck B."/>
            <person name="Bense V."/>
            <person name="Catcheside P."/>
            <person name="Chovatia M."/>
            <person name="Cooper J."/>
            <person name="Damon W."/>
            <person name="Desjardin D."/>
            <person name="Finy P."/>
            <person name="Geml J."/>
            <person name="Haridas S."/>
            <person name="Hughes K."/>
            <person name="Justo A."/>
            <person name="Karasinski D."/>
            <person name="Kautmanova I."/>
            <person name="Kiss B."/>
            <person name="Kocsube S."/>
            <person name="Kotiranta H."/>
            <person name="LaButti K.M."/>
            <person name="Lechner B.E."/>
            <person name="Liimatainen K."/>
            <person name="Lipzen A."/>
            <person name="Lukacs Z."/>
            <person name="Mihaltcheva S."/>
            <person name="Morgado L.N."/>
            <person name="Niskanen T."/>
            <person name="Noordeloos M.E."/>
            <person name="Ohm R.A."/>
            <person name="Ortiz-Santana B."/>
            <person name="Ovrebo C."/>
            <person name="Racz N."/>
            <person name="Riley R."/>
            <person name="Savchenko A."/>
            <person name="Shiryaev A."/>
            <person name="Soop K."/>
            <person name="Spirin V."/>
            <person name="Szebenyi C."/>
            <person name="Tomsovsky M."/>
            <person name="Tulloss R.E."/>
            <person name="Uehling J."/>
            <person name="Grigoriev I.V."/>
            <person name="Vagvolgyi C."/>
            <person name="Papp T."/>
            <person name="Martin F.M."/>
            <person name="Miettinen O."/>
            <person name="Hibbett D.S."/>
            <person name="Nagy L.G."/>
        </authorList>
    </citation>
    <scope>NUCLEOTIDE SEQUENCE [LARGE SCALE GENOMIC DNA]</scope>
    <source>
        <strain evidence="8 9">FP101781</strain>
    </source>
</reference>
<dbReference type="PANTHER" id="PTHR45997:SF2">
    <property type="entry name" value="ATP DEPENDENT DNA LIGASE DOMAIN PROTEIN (AFU_ORTHOLOGUE AFUA_5G02430)"/>
    <property type="match status" value="1"/>
</dbReference>
<dbReference type="GO" id="GO:0005524">
    <property type="term" value="F:ATP binding"/>
    <property type="evidence" value="ECO:0007669"/>
    <property type="project" value="UniProtKB-KW"/>
</dbReference>
<dbReference type="InterPro" id="IPR012308">
    <property type="entry name" value="DNA_ligase_ATP-dep_N"/>
</dbReference>
<organism evidence="8 9">
    <name type="scientific">Coprinellus micaceus</name>
    <name type="common">Glistening ink-cap mushroom</name>
    <name type="synonym">Coprinus micaceus</name>
    <dbReference type="NCBI Taxonomy" id="71717"/>
    <lineage>
        <taxon>Eukaryota</taxon>
        <taxon>Fungi</taxon>
        <taxon>Dikarya</taxon>
        <taxon>Basidiomycota</taxon>
        <taxon>Agaricomycotina</taxon>
        <taxon>Agaricomycetes</taxon>
        <taxon>Agaricomycetidae</taxon>
        <taxon>Agaricales</taxon>
        <taxon>Agaricineae</taxon>
        <taxon>Psathyrellaceae</taxon>
        <taxon>Coprinellus</taxon>
    </lineage>
</organism>
<dbReference type="GO" id="GO:0006310">
    <property type="term" value="P:DNA recombination"/>
    <property type="evidence" value="ECO:0007669"/>
    <property type="project" value="InterPro"/>
</dbReference>
<keyword evidence="4" id="KW-0067">ATP-binding</keyword>
<dbReference type="Pfam" id="PF04675">
    <property type="entry name" value="DNA_ligase_A_N"/>
    <property type="match status" value="1"/>
</dbReference>
<feature type="compositionally biased region" description="Low complexity" evidence="6">
    <location>
        <begin position="840"/>
        <end position="855"/>
    </location>
</feature>
<dbReference type="GO" id="GO:0003677">
    <property type="term" value="F:DNA binding"/>
    <property type="evidence" value="ECO:0007669"/>
    <property type="project" value="InterPro"/>
</dbReference>
<keyword evidence="2" id="KW-0436">Ligase</keyword>
<evidence type="ECO:0000256" key="5">
    <source>
        <dbReference type="ARBA" id="ARBA00023242"/>
    </source>
</evidence>
<comment type="similarity">
    <text evidence="1">Belongs to the ATP-dependent DNA ligase family.</text>
</comment>
<evidence type="ECO:0000256" key="2">
    <source>
        <dbReference type="ARBA" id="ARBA00022598"/>
    </source>
</evidence>
<name>A0A4Y7SIW6_COPMI</name>
<dbReference type="GO" id="GO:0006303">
    <property type="term" value="P:double-strand break repair via nonhomologous end joining"/>
    <property type="evidence" value="ECO:0007669"/>
    <property type="project" value="TreeGrafter"/>
</dbReference>
<dbReference type="Pfam" id="PF01068">
    <property type="entry name" value="DNA_ligase_A_M"/>
    <property type="match status" value="1"/>
</dbReference>
<dbReference type="STRING" id="71717.A0A4Y7SIW6"/>
<gene>
    <name evidence="8" type="ORF">FA13DRAFT_1741555</name>
</gene>
<accession>A0A4Y7SIW6</accession>
<evidence type="ECO:0000256" key="4">
    <source>
        <dbReference type="ARBA" id="ARBA00022840"/>
    </source>
</evidence>
<dbReference type="InterPro" id="IPR012310">
    <property type="entry name" value="DNA_ligase_ATP-dep_cent"/>
</dbReference>
<dbReference type="InterPro" id="IPR029710">
    <property type="entry name" value="LIG4"/>
</dbReference>
<feature type="region of interest" description="Disordered" evidence="6">
    <location>
        <begin position="835"/>
        <end position="860"/>
    </location>
</feature>
<dbReference type="Proteomes" id="UP000298030">
    <property type="component" value="Unassembled WGS sequence"/>
</dbReference>
<dbReference type="PROSITE" id="PS00333">
    <property type="entry name" value="DNA_LIGASE_A2"/>
    <property type="match status" value="1"/>
</dbReference>
<dbReference type="GO" id="GO:0006297">
    <property type="term" value="P:nucleotide-excision repair, DNA gap filling"/>
    <property type="evidence" value="ECO:0007669"/>
    <property type="project" value="TreeGrafter"/>
</dbReference>
<keyword evidence="3" id="KW-0547">Nucleotide-binding</keyword>
<feature type="region of interest" description="Disordered" evidence="6">
    <location>
        <begin position="703"/>
        <end position="743"/>
    </location>
</feature>
<feature type="region of interest" description="Disordered" evidence="6">
    <location>
        <begin position="795"/>
        <end position="819"/>
    </location>
</feature>
<dbReference type="InterPro" id="IPR036599">
    <property type="entry name" value="DNA_ligase_N_sf"/>
</dbReference>
<evidence type="ECO:0000256" key="6">
    <source>
        <dbReference type="SAM" id="MobiDB-lite"/>
    </source>
</evidence>
<comment type="caution">
    <text evidence="8">The sequence shown here is derived from an EMBL/GenBank/DDBJ whole genome shotgun (WGS) entry which is preliminary data.</text>
</comment>
<dbReference type="PANTHER" id="PTHR45997">
    <property type="entry name" value="DNA LIGASE 4"/>
    <property type="match status" value="1"/>
</dbReference>
<keyword evidence="9" id="KW-1185">Reference proteome</keyword>
<feature type="compositionally biased region" description="Pro residues" evidence="6">
    <location>
        <begin position="799"/>
        <end position="814"/>
    </location>
</feature>
<proteinExistence type="inferred from homology"/>
<dbReference type="EMBL" id="QPFP01000102">
    <property type="protein sequence ID" value="TEB21816.1"/>
    <property type="molecule type" value="Genomic_DNA"/>
</dbReference>
<dbReference type="SUPFAM" id="SSF56091">
    <property type="entry name" value="DNA ligase/mRNA capping enzyme, catalytic domain"/>
    <property type="match status" value="1"/>
</dbReference>
<sequence>MMHPHTDVPFTFLCSLFREISRVKSRRAKQAQTKPKQSGSPALQIFKRWLVTLCDKFGPPSGRLTAAILRLMFPEEDAKRRYMMQEARLIQRLAQCYGVNPRKFTQWDRLQGSGCLGDEVRIVLEQSNSRDSDFIGPLSILQVDGLLTELASHCPFSDKPIRNQKSPRTQTDIIGDLYRDMSPEDASYLTQIILRDLRPLLYSLAETDSTAALMHYNTRAVTKLSKVEVLRAWDPSILRAYQVQADFERAAEGLAFEPEFGVVIDVPKSQKGQGCRHSLDFLRSSRRVWAETKYDGERAQIHVMGCEIKIFSKSKRDSTLDRKGIHDVIFQALGDKFTGSVILDAEMVAFDGDRVDEFWRIRRLIDSTAQGIRHKWAKPRHEDSQTSLASNDSDTRRLGLVFFDVLMFKSKSLLSTPYSERRRILEDIIRPTRGRAILSKRFPVDMLVPDPELALTRIFAEHIADFQEGLVIKAEESRYNDYKLPWVKFKRDYIPGYGDTVDLVLVGASWEKERARELRVGPKTLTTFYFGAIDKNRPGQKPHIEVIFTASYGLPREQLERLNLLIRSSNTLDYPLPQKQSFDCYSFNLYSGLSAPSLMLEHPLLVELYGAGFTKSPQCRYYELRWPRMTKVFRSNERGWKEGMDLQTLQDIAYASVGREKSGKDINDCVRAMFGKSVDLGIKCPKRRERVVEEWEEKLCSMDGRKQARRKEKSATSAAGASEKPALKRQLADGGGYEPKAPPGVISCPARSFMSPLKRRKVNREEIQETDGDDWYAAADKKDLKKSPLGVVTNVVSTEPPPSTPAFKTPPPPSQRTENDENIDTKIALPAFPAGARQLPTPSTSPVRPPTLTSPDGTMPSEVVTKVNHYLEHILQDAHVAFVRFGDSKTKCVTCSRLRKLVSRDRRIHMVESLLSACGRALPGVMGAYVERGVIVVEGVGSEDGVEELLDRLRALERNDKSKRKRVTIVICDGPIYEFR</sequence>
<dbReference type="PROSITE" id="PS50160">
    <property type="entry name" value="DNA_LIGASE_A3"/>
    <property type="match status" value="1"/>
</dbReference>